<organism evidence="2 3">
    <name type="scientific">Sporolactobacillus terrae</name>
    <dbReference type="NCBI Taxonomy" id="269673"/>
    <lineage>
        <taxon>Bacteria</taxon>
        <taxon>Bacillati</taxon>
        <taxon>Bacillota</taxon>
        <taxon>Bacilli</taxon>
        <taxon>Bacillales</taxon>
        <taxon>Sporolactobacillaceae</taxon>
        <taxon>Sporolactobacillus</taxon>
    </lineage>
</organism>
<accession>A0A5K7X2W7</accession>
<protein>
    <recommendedName>
        <fullName evidence="4">Glycosyltransferase RgtA/B/C/D-like domain-containing protein</fullName>
    </recommendedName>
</protein>
<keyword evidence="1" id="KW-0812">Transmembrane</keyword>
<feature type="transmembrane region" description="Helical" evidence="1">
    <location>
        <begin position="341"/>
        <end position="359"/>
    </location>
</feature>
<sequence length="531" mass="60655">MTNRNKTIAFYLGAFIFISELSFGIWMTHWNHFIPGDAISRVANAYYVLFSRNPHLGAIGFVWNPLPSLLMLPIILFSRWVPQLASEGIAGIIVTAFFAAGASFHLFRCFIKHKQQLVFSLFVVLLFAFNPFIFLYGSNGMSEILFIYFLIFCLTALLDWLDPENGTIPMIMMGFSLALAFFTRYESIIFGVGLALSLTLINWFSKRHEEGSGRLYWYQKWEATELIVLLPAIYSGIVWFVLNWSIMGDGFFFLRSNYSNLAQSEGLSKNPTIGPVIGDFSNVLIFVVERSLPFLIPFLAILIIRTLRRQLFKIDFLCLILLIMSIPIMQTMMLYRGASYGWLRFFAYPMPIVFAWLPYELQKLKELARPLYVLGGCITLILLSTSAFAIGLVMNNQRLAPEEYEAIHYKESPTYSADRLAAQIAHDLDTLLKDNPNTSILVDSFNGFRIILTMKQSGRLVITSDLDFEKSLKHPVGEKIDYILVPKPEGVAALNAVNQQYKNFYNNGEDFAQLDKQYGDSWRLYQVVNSK</sequence>
<feature type="transmembrane region" description="Helical" evidence="1">
    <location>
        <begin position="316"/>
        <end position="335"/>
    </location>
</feature>
<evidence type="ECO:0000256" key="1">
    <source>
        <dbReference type="SAM" id="Phobius"/>
    </source>
</evidence>
<dbReference type="AlphaFoldDB" id="A0A5K7X2W7"/>
<dbReference type="Proteomes" id="UP000326951">
    <property type="component" value="Chromosome"/>
</dbReference>
<proteinExistence type="predicted"/>
<dbReference type="RefSeq" id="WP_152080592.1">
    <property type="nucleotide sequence ID" value="NZ_AP021853.1"/>
</dbReference>
<feature type="transmembrane region" description="Helical" evidence="1">
    <location>
        <begin position="144"/>
        <end position="161"/>
    </location>
</feature>
<feature type="transmembrane region" description="Helical" evidence="1">
    <location>
        <begin position="7"/>
        <end position="26"/>
    </location>
</feature>
<feature type="transmembrane region" description="Helical" evidence="1">
    <location>
        <begin position="89"/>
        <end position="110"/>
    </location>
</feature>
<keyword evidence="1" id="KW-0472">Membrane</keyword>
<feature type="transmembrane region" description="Helical" evidence="1">
    <location>
        <begin position="371"/>
        <end position="394"/>
    </location>
</feature>
<reference evidence="2 3" key="1">
    <citation type="submission" date="2019-09" db="EMBL/GenBank/DDBJ databases">
        <title>Complete genome sequence of Sporolactobacillus terrae 70-3.</title>
        <authorList>
            <person name="Tanaka N."/>
            <person name="Shiwa Y."/>
            <person name="Fujita N."/>
            <person name="Tanasupawat S."/>
        </authorList>
    </citation>
    <scope>NUCLEOTIDE SEQUENCE [LARGE SCALE GENOMIC DNA]</scope>
    <source>
        <strain evidence="2 3">70-3</strain>
    </source>
</reference>
<dbReference type="EMBL" id="AP021853">
    <property type="protein sequence ID" value="BBN99288.1"/>
    <property type="molecule type" value="Genomic_DNA"/>
</dbReference>
<feature type="transmembrane region" description="Helical" evidence="1">
    <location>
        <begin position="56"/>
        <end position="77"/>
    </location>
</feature>
<name>A0A5K7X2W7_9BACL</name>
<keyword evidence="1" id="KW-1133">Transmembrane helix</keyword>
<evidence type="ECO:0008006" key="4">
    <source>
        <dbReference type="Google" id="ProtNLM"/>
    </source>
</evidence>
<gene>
    <name evidence="2" type="ORF">St703_19930</name>
</gene>
<feature type="transmembrane region" description="Helical" evidence="1">
    <location>
        <begin position="283"/>
        <end position="304"/>
    </location>
</feature>
<evidence type="ECO:0000313" key="3">
    <source>
        <dbReference type="Proteomes" id="UP000326951"/>
    </source>
</evidence>
<feature type="transmembrane region" description="Helical" evidence="1">
    <location>
        <begin position="188"/>
        <end position="205"/>
    </location>
</feature>
<feature type="transmembrane region" description="Helical" evidence="1">
    <location>
        <begin position="117"/>
        <end position="138"/>
    </location>
</feature>
<evidence type="ECO:0000313" key="2">
    <source>
        <dbReference type="EMBL" id="BBN99288.1"/>
    </source>
</evidence>
<feature type="transmembrane region" description="Helical" evidence="1">
    <location>
        <begin position="226"/>
        <end position="246"/>
    </location>
</feature>